<evidence type="ECO:0000259" key="1">
    <source>
        <dbReference type="Pfam" id="PF18734"/>
    </source>
</evidence>
<dbReference type="InterPro" id="IPR040704">
    <property type="entry name" value="HEPN_AbiU2"/>
</dbReference>
<reference evidence="3" key="1">
    <citation type="submission" date="2018-03" db="EMBL/GenBank/DDBJ databases">
        <authorList>
            <person name="Rodrigo-Torres L."/>
            <person name="Arahal R. D."/>
            <person name="Lucena T."/>
        </authorList>
    </citation>
    <scope>NUCLEOTIDE SEQUENCE [LARGE SCALE GENOMIC DNA]</scope>
    <source>
        <strain evidence="3">CECT 8504</strain>
    </source>
</reference>
<sequence length="235" mass="26864">MPDRTKCEATLGADLGGLYFSLYESFVVMGLEWRVFSEWFRAAPERVDLLNEVSGTTALVIQNALRERTAIKLSRLTDRSSQGRNRNASLAALRNYEVTENDAILQQNVLNAQEKASNIRRIRSKRLVHADHRETLFPSDDLGASYADFDAAIKASGAVLQHFSNVYLDAHVSFDMVSSFKDDEVSFLKVIYLGLIKRDEISSELREIKNVADYEREIDRVPDYLRRRFFVDMLS</sequence>
<protein>
    <recommendedName>
        <fullName evidence="1">HEPN AbiU2-like domain-containing protein</fullName>
    </recommendedName>
</protein>
<dbReference type="OrthoDB" id="7059019at2"/>
<dbReference type="Pfam" id="PF18734">
    <property type="entry name" value="HEPN_AbiU2"/>
    <property type="match status" value="1"/>
</dbReference>
<dbReference type="RefSeq" id="WP_108893462.1">
    <property type="nucleotide sequence ID" value="NZ_ONZF01000002.1"/>
</dbReference>
<dbReference type="EMBL" id="ONZF01000002">
    <property type="protein sequence ID" value="SPJ23650.1"/>
    <property type="molecule type" value="Genomic_DNA"/>
</dbReference>
<evidence type="ECO:0000313" key="3">
    <source>
        <dbReference type="Proteomes" id="UP000244912"/>
    </source>
</evidence>
<evidence type="ECO:0000313" key="2">
    <source>
        <dbReference type="EMBL" id="SPJ23650.1"/>
    </source>
</evidence>
<dbReference type="AlphaFoldDB" id="A0A2R8BU33"/>
<gene>
    <name evidence="2" type="ORF">PAA8504_01463</name>
</gene>
<name>A0A2R8BU33_9RHOB</name>
<accession>A0A2R8BU33</accession>
<keyword evidence="3" id="KW-1185">Reference proteome</keyword>
<proteinExistence type="predicted"/>
<feature type="domain" description="HEPN AbiU2-like" evidence="1">
    <location>
        <begin position="22"/>
        <end position="182"/>
    </location>
</feature>
<dbReference type="Proteomes" id="UP000244912">
    <property type="component" value="Unassembled WGS sequence"/>
</dbReference>
<organism evidence="2 3">
    <name type="scientific">Palleronia abyssalis</name>
    <dbReference type="NCBI Taxonomy" id="1501240"/>
    <lineage>
        <taxon>Bacteria</taxon>
        <taxon>Pseudomonadati</taxon>
        <taxon>Pseudomonadota</taxon>
        <taxon>Alphaproteobacteria</taxon>
        <taxon>Rhodobacterales</taxon>
        <taxon>Roseobacteraceae</taxon>
        <taxon>Palleronia</taxon>
    </lineage>
</organism>